<keyword evidence="1" id="KW-1133">Transmembrane helix</keyword>
<organism evidence="2">
    <name type="scientific">Eremomyces bilateralis CBS 781.70</name>
    <dbReference type="NCBI Taxonomy" id="1392243"/>
    <lineage>
        <taxon>Eukaryota</taxon>
        <taxon>Fungi</taxon>
        <taxon>Dikarya</taxon>
        <taxon>Ascomycota</taxon>
        <taxon>Pezizomycotina</taxon>
        <taxon>Dothideomycetes</taxon>
        <taxon>Dothideomycetes incertae sedis</taxon>
        <taxon>Eremomycetales</taxon>
        <taxon>Eremomycetaceae</taxon>
        <taxon>Eremomyces</taxon>
    </lineage>
</organism>
<gene>
    <name evidence="2 4" type="ORF">P152DRAFT_172758</name>
</gene>
<evidence type="ECO:0000256" key="1">
    <source>
        <dbReference type="SAM" id="Phobius"/>
    </source>
</evidence>
<protein>
    <submittedName>
        <fullName evidence="2 4">Uncharacterized protein</fullName>
    </submittedName>
</protein>
<keyword evidence="1" id="KW-0472">Membrane</keyword>
<evidence type="ECO:0000313" key="4">
    <source>
        <dbReference type="RefSeq" id="XP_033530625.1"/>
    </source>
</evidence>
<keyword evidence="1" id="KW-0812">Transmembrane</keyword>
<reference evidence="4" key="3">
    <citation type="submission" date="2025-04" db="UniProtKB">
        <authorList>
            <consortium name="RefSeq"/>
        </authorList>
    </citation>
    <scope>IDENTIFICATION</scope>
    <source>
        <strain evidence="4">CBS 781.70</strain>
    </source>
</reference>
<reference evidence="4" key="2">
    <citation type="submission" date="2020-04" db="EMBL/GenBank/DDBJ databases">
        <authorList>
            <consortium name="NCBI Genome Project"/>
        </authorList>
    </citation>
    <scope>NUCLEOTIDE SEQUENCE</scope>
    <source>
        <strain evidence="4">CBS 781.70</strain>
    </source>
</reference>
<keyword evidence="3" id="KW-1185">Reference proteome</keyword>
<name>A0A6G1FTA3_9PEZI</name>
<reference evidence="2 4" key="1">
    <citation type="submission" date="2020-01" db="EMBL/GenBank/DDBJ databases">
        <authorList>
            <consortium name="DOE Joint Genome Institute"/>
            <person name="Haridas S."/>
            <person name="Albert R."/>
            <person name="Binder M."/>
            <person name="Bloem J."/>
            <person name="Labutti K."/>
            <person name="Salamov A."/>
            <person name="Andreopoulos B."/>
            <person name="Baker S.E."/>
            <person name="Barry K."/>
            <person name="Bills G."/>
            <person name="Bluhm B.H."/>
            <person name="Cannon C."/>
            <person name="Castanera R."/>
            <person name="Culley D.E."/>
            <person name="Daum C."/>
            <person name="Ezra D."/>
            <person name="Gonzalez J.B."/>
            <person name="Henrissat B."/>
            <person name="Kuo A."/>
            <person name="Liang C."/>
            <person name="Lipzen A."/>
            <person name="Lutzoni F."/>
            <person name="Magnuson J."/>
            <person name="Mondo S."/>
            <person name="Nolan M."/>
            <person name="Ohm R."/>
            <person name="Pangilinan J."/>
            <person name="Park H.-J."/>
            <person name="Ramirez L."/>
            <person name="Alfaro M."/>
            <person name="Sun H."/>
            <person name="Tritt A."/>
            <person name="Yoshinaga Y."/>
            <person name="Zwiers L.-H."/>
            <person name="Turgeon B.G."/>
            <person name="Goodwin S.B."/>
            <person name="Spatafora J.W."/>
            <person name="Crous P.W."/>
            <person name="Grigoriev I.V."/>
        </authorList>
    </citation>
    <scope>NUCLEOTIDE SEQUENCE</scope>
    <source>
        <strain evidence="2 4">CBS 781.70</strain>
    </source>
</reference>
<accession>A0A6G1FTA3</accession>
<feature type="transmembrane region" description="Helical" evidence="1">
    <location>
        <begin position="20"/>
        <end position="42"/>
    </location>
</feature>
<sequence>MVGEKGYQVCYGNHNPSPGFAAILFCSSSFELQAVECCLLHYDMPEVMRRMINIFRRFQGI</sequence>
<dbReference type="RefSeq" id="XP_033530625.1">
    <property type="nucleotide sequence ID" value="XM_033674108.1"/>
</dbReference>
<evidence type="ECO:0000313" key="2">
    <source>
        <dbReference type="EMBL" id="KAF1808994.1"/>
    </source>
</evidence>
<evidence type="ECO:0000313" key="3">
    <source>
        <dbReference type="Proteomes" id="UP000504638"/>
    </source>
</evidence>
<dbReference type="AlphaFoldDB" id="A0A6G1FTA3"/>
<dbReference type="Proteomes" id="UP000504638">
    <property type="component" value="Unplaced"/>
</dbReference>
<proteinExistence type="predicted"/>
<dbReference type="GeneID" id="54414678"/>
<dbReference type="EMBL" id="ML975176">
    <property type="protein sequence ID" value="KAF1808994.1"/>
    <property type="molecule type" value="Genomic_DNA"/>
</dbReference>